<keyword evidence="1" id="KW-0732">Signal</keyword>
<dbReference type="InterPro" id="IPR036873">
    <property type="entry name" value="Rhodanese-like_dom_sf"/>
</dbReference>
<dbReference type="Pfam" id="PF00581">
    <property type="entry name" value="Rhodanese"/>
    <property type="match status" value="1"/>
</dbReference>
<accession>A0ABW4N8R3</accession>
<keyword evidence="4" id="KW-1185">Reference proteome</keyword>
<comment type="caution">
    <text evidence="3">The sequence shown here is derived from an EMBL/GenBank/DDBJ whole genome shotgun (WGS) entry which is preliminary data.</text>
</comment>
<protein>
    <submittedName>
        <fullName evidence="3">Rhodanese-like domain-containing protein</fullName>
    </submittedName>
</protein>
<dbReference type="SUPFAM" id="SSF52821">
    <property type="entry name" value="Rhodanese/Cell cycle control phosphatase"/>
    <property type="match status" value="1"/>
</dbReference>
<dbReference type="Proteomes" id="UP001597283">
    <property type="component" value="Unassembled WGS sequence"/>
</dbReference>
<feature type="domain" description="Rhodanese" evidence="2">
    <location>
        <begin position="117"/>
        <end position="174"/>
    </location>
</feature>
<evidence type="ECO:0000256" key="1">
    <source>
        <dbReference type="SAM" id="SignalP"/>
    </source>
</evidence>
<dbReference type="PROSITE" id="PS50206">
    <property type="entry name" value="RHODANESE_3"/>
    <property type="match status" value="1"/>
</dbReference>
<reference evidence="4" key="1">
    <citation type="journal article" date="2019" name="Int. J. Syst. Evol. Microbiol.">
        <title>The Global Catalogue of Microorganisms (GCM) 10K type strain sequencing project: providing services to taxonomists for standard genome sequencing and annotation.</title>
        <authorList>
            <consortium name="The Broad Institute Genomics Platform"/>
            <consortium name="The Broad Institute Genome Sequencing Center for Infectious Disease"/>
            <person name="Wu L."/>
            <person name="Ma J."/>
        </authorList>
    </citation>
    <scope>NUCLEOTIDE SEQUENCE [LARGE SCALE GENOMIC DNA]</scope>
    <source>
        <strain evidence="4">Q85</strain>
    </source>
</reference>
<dbReference type="InterPro" id="IPR001763">
    <property type="entry name" value="Rhodanese-like_dom"/>
</dbReference>
<dbReference type="CDD" id="cd00158">
    <property type="entry name" value="RHOD"/>
    <property type="match status" value="1"/>
</dbReference>
<dbReference type="InterPro" id="IPR022376">
    <property type="entry name" value="PQQ_CXXCW"/>
</dbReference>
<evidence type="ECO:0000259" key="2">
    <source>
        <dbReference type="PROSITE" id="PS50206"/>
    </source>
</evidence>
<gene>
    <name evidence="3" type="ORF">ACFSC3_02805</name>
</gene>
<sequence>MTRYLPFCLLALAAGAATVPDARFDPQTGYRIAEYRGIIPEPPPGVRRINAAAVARLVDTGRATLVDVVPAEGAVREANGRWRLAREQRGIPGAAWFPEAGRGRVDPAIERWFLAGVARLHAAEPRRTLIVFCLADCWMSWNAAWRLKRAGYAQVRWFAEGADGWRDLGRPLVPMTPYPEPL</sequence>
<dbReference type="Gene3D" id="3.40.250.10">
    <property type="entry name" value="Rhodanese-like domain"/>
    <property type="match status" value="1"/>
</dbReference>
<organism evidence="3 4">
    <name type="scientific">Sphingomonas floccifaciens</name>
    <dbReference type="NCBI Taxonomy" id="1844115"/>
    <lineage>
        <taxon>Bacteria</taxon>
        <taxon>Pseudomonadati</taxon>
        <taxon>Pseudomonadota</taxon>
        <taxon>Alphaproteobacteria</taxon>
        <taxon>Sphingomonadales</taxon>
        <taxon>Sphingomonadaceae</taxon>
        <taxon>Sphingomonas</taxon>
    </lineage>
</organism>
<evidence type="ECO:0000313" key="3">
    <source>
        <dbReference type="EMBL" id="MFD1786495.1"/>
    </source>
</evidence>
<feature type="signal peptide" evidence="1">
    <location>
        <begin position="1"/>
        <end position="16"/>
    </location>
</feature>
<evidence type="ECO:0000313" key="4">
    <source>
        <dbReference type="Proteomes" id="UP001597283"/>
    </source>
</evidence>
<dbReference type="RefSeq" id="WP_380938490.1">
    <property type="nucleotide sequence ID" value="NZ_JBHUFC010000001.1"/>
</dbReference>
<dbReference type="NCBIfam" id="TIGR03865">
    <property type="entry name" value="PQQ_CXXCW"/>
    <property type="match status" value="1"/>
</dbReference>
<feature type="chain" id="PRO_5046087090" evidence="1">
    <location>
        <begin position="17"/>
        <end position="182"/>
    </location>
</feature>
<dbReference type="EMBL" id="JBHUFC010000001">
    <property type="protein sequence ID" value="MFD1786495.1"/>
    <property type="molecule type" value="Genomic_DNA"/>
</dbReference>
<name>A0ABW4N8R3_9SPHN</name>
<proteinExistence type="predicted"/>